<evidence type="ECO:0000256" key="4">
    <source>
        <dbReference type="PROSITE-ProRule" id="PRU01091"/>
    </source>
</evidence>
<dbReference type="GO" id="GO:0003677">
    <property type="term" value="F:DNA binding"/>
    <property type="evidence" value="ECO:0007669"/>
    <property type="project" value="UniProtKB-UniRule"/>
</dbReference>
<dbReference type="AlphaFoldDB" id="A0A3M8CQV4"/>
<dbReference type="InterPro" id="IPR011990">
    <property type="entry name" value="TPR-like_helical_dom_sf"/>
</dbReference>
<dbReference type="RefSeq" id="WP_122913506.1">
    <property type="nucleotide sequence ID" value="NZ_RHHT01000026.1"/>
</dbReference>
<evidence type="ECO:0000259" key="5">
    <source>
        <dbReference type="PROSITE" id="PS51755"/>
    </source>
</evidence>
<dbReference type="InterPro" id="IPR001867">
    <property type="entry name" value="OmpR/PhoB-type_DNA-bd"/>
</dbReference>
<reference evidence="6 7" key="1">
    <citation type="submission" date="2018-10" db="EMBL/GenBank/DDBJ databases">
        <title>Phylogenomics of Brevibacillus.</title>
        <authorList>
            <person name="Dunlap C."/>
        </authorList>
    </citation>
    <scope>NUCLEOTIDE SEQUENCE [LARGE SCALE GENOMIC DNA]</scope>
    <source>
        <strain evidence="6 7">JCM 15085</strain>
    </source>
</reference>
<evidence type="ECO:0000256" key="3">
    <source>
        <dbReference type="ARBA" id="ARBA00023163"/>
    </source>
</evidence>
<dbReference type="Proteomes" id="UP000281915">
    <property type="component" value="Unassembled WGS sequence"/>
</dbReference>
<dbReference type="SMART" id="SM00862">
    <property type="entry name" value="Trans_reg_C"/>
    <property type="match status" value="1"/>
</dbReference>
<dbReference type="Gene3D" id="1.10.10.10">
    <property type="entry name" value="Winged helix-like DNA-binding domain superfamily/Winged helix DNA-binding domain"/>
    <property type="match status" value="1"/>
</dbReference>
<keyword evidence="2 4" id="KW-0238">DNA-binding</keyword>
<comment type="caution">
    <text evidence="6">The sequence shown here is derived from an EMBL/GenBank/DDBJ whole genome shotgun (WGS) entry which is preliminary data.</text>
</comment>
<dbReference type="EMBL" id="RHHT01000026">
    <property type="protein sequence ID" value="RNB78166.1"/>
    <property type="molecule type" value="Genomic_DNA"/>
</dbReference>
<evidence type="ECO:0000313" key="6">
    <source>
        <dbReference type="EMBL" id="RNB78166.1"/>
    </source>
</evidence>
<protein>
    <submittedName>
        <fullName evidence="6">Winged helix family transcriptional regulator</fullName>
    </submittedName>
</protein>
<dbReference type="PROSITE" id="PS51755">
    <property type="entry name" value="OMPR_PHOB"/>
    <property type="match status" value="1"/>
</dbReference>
<sequence>MEHIEWLEDTCQVRYAGQTIALLPKEYALLRHLYTWKNRTFTREQLLDSVWAMETPTDRTVDDHIYRLRRKLAKWSHLFTIETVRGVGYRLNGKTLYAPHPQALNQSFADHVRGMLETYHGMGMGAAMHTLASHQDVLGIRLDPYYEVYLPFIRGDFFWFLHDQAFPMPEKCFYLIHIYYMIETDVASSAALFASIQPYMSQIRAIYRDELRIAAIGIYTQTGDFERARAALQEARKIVEPLQSTGFTLYLHAQEALLDLMTDRLDAAEAITDQALEILKSIPMQRELGTFTLLRGFCQYRRQQKAAARIAVDQAIEVTRSTQFIPHLIHAVRKLLFFYRHFGCDPEWERKYEGVWRELSEEYHFASLRKEIHAQLSKLR</sequence>
<feature type="domain" description="OmpR/PhoB-type" evidence="5">
    <location>
        <begin position="1"/>
        <end position="93"/>
    </location>
</feature>
<name>A0A3M8CQV4_9BACL</name>
<dbReference type="InterPro" id="IPR016032">
    <property type="entry name" value="Sig_transdc_resp-reg_C-effctor"/>
</dbReference>
<evidence type="ECO:0000256" key="2">
    <source>
        <dbReference type="ARBA" id="ARBA00023125"/>
    </source>
</evidence>
<proteinExistence type="predicted"/>
<dbReference type="SUPFAM" id="SSF48452">
    <property type="entry name" value="TPR-like"/>
    <property type="match status" value="1"/>
</dbReference>
<dbReference type="Pfam" id="PF00486">
    <property type="entry name" value="Trans_reg_C"/>
    <property type="match status" value="1"/>
</dbReference>
<accession>A0A3M8CQV4</accession>
<dbReference type="SUPFAM" id="SSF46894">
    <property type="entry name" value="C-terminal effector domain of the bipartite response regulators"/>
    <property type="match status" value="1"/>
</dbReference>
<organism evidence="6 7">
    <name type="scientific">Brevibacillus panacihumi</name>
    <dbReference type="NCBI Taxonomy" id="497735"/>
    <lineage>
        <taxon>Bacteria</taxon>
        <taxon>Bacillati</taxon>
        <taxon>Bacillota</taxon>
        <taxon>Bacilli</taxon>
        <taxon>Bacillales</taxon>
        <taxon>Paenibacillaceae</taxon>
        <taxon>Brevibacillus</taxon>
    </lineage>
</organism>
<dbReference type="GO" id="GO:0000160">
    <property type="term" value="P:phosphorelay signal transduction system"/>
    <property type="evidence" value="ECO:0007669"/>
    <property type="project" value="InterPro"/>
</dbReference>
<dbReference type="GO" id="GO:0006355">
    <property type="term" value="P:regulation of DNA-templated transcription"/>
    <property type="evidence" value="ECO:0007669"/>
    <property type="project" value="InterPro"/>
</dbReference>
<dbReference type="Gene3D" id="1.25.40.10">
    <property type="entry name" value="Tetratricopeptide repeat domain"/>
    <property type="match status" value="1"/>
</dbReference>
<evidence type="ECO:0000256" key="1">
    <source>
        <dbReference type="ARBA" id="ARBA00023015"/>
    </source>
</evidence>
<dbReference type="CDD" id="cd00383">
    <property type="entry name" value="trans_reg_C"/>
    <property type="match status" value="1"/>
</dbReference>
<dbReference type="InterPro" id="IPR036388">
    <property type="entry name" value="WH-like_DNA-bd_sf"/>
</dbReference>
<keyword evidence="3" id="KW-0804">Transcription</keyword>
<keyword evidence="1" id="KW-0805">Transcription regulation</keyword>
<evidence type="ECO:0000313" key="7">
    <source>
        <dbReference type="Proteomes" id="UP000281915"/>
    </source>
</evidence>
<gene>
    <name evidence="6" type="ORF">EDM58_11685</name>
</gene>
<feature type="DNA-binding region" description="OmpR/PhoB-type" evidence="4">
    <location>
        <begin position="1"/>
        <end position="93"/>
    </location>
</feature>